<dbReference type="AlphaFoldDB" id="A0AAV4R2F2"/>
<dbReference type="Proteomes" id="UP001054945">
    <property type="component" value="Unassembled WGS sequence"/>
</dbReference>
<dbReference type="EMBL" id="BPLR01007103">
    <property type="protein sequence ID" value="GIY14552.1"/>
    <property type="molecule type" value="Genomic_DNA"/>
</dbReference>
<name>A0AAV4R2F2_CAEEX</name>
<comment type="caution">
    <text evidence="1">The sequence shown here is derived from an EMBL/GenBank/DDBJ whole genome shotgun (WGS) entry which is preliminary data.</text>
</comment>
<organism evidence="1 2">
    <name type="scientific">Caerostris extrusa</name>
    <name type="common">Bark spider</name>
    <name type="synonym">Caerostris bankana</name>
    <dbReference type="NCBI Taxonomy" id="172846"/>
    <lineage>
        <taxon>Eukaryota</taxon>
        <taxon>Metazoa</taxon>
        <taxon>Ecdysozoa</taxon>
        <taxon>Arthropoda</taxon>
        <taxon>Chelicerata</taxon>
        <taxon>Arachnida</taxon>
        <taxon>Araneae</taxon>
        <taxon>Araneomorphae</taxon>
        <taxon>Entelegynae</taxon>
        <taxon>Araneoidea</taxon>
        <taxon>Araneidae</taxon>
        <taxon>Caerostris</taxon>
    </lineage>
</organism>
<evidence type="ECO:0008006" key="3">
    <source>
        <dbReference type="Google" id="ProtNLM"/>
    </source>
</evidence>
<keyword evidence="2" id="KW-1185">Reference proteome</keyword>
<evidence type="ECO:0000313" key="2">
    <source>
        <dbReference type="Proteomes" id="UP001054945"/>
    </source>
</evidence>
<accession>A0AAV4R2F2</accession>
<proteinExistence type="predicted"/>
<evidence type="ECO:0000313" key="1">
    <source>
        <dbReference type="EMBL" id="GIY14552.1"/>
    </source>
</evidence>
<reference evidence="1 2" key="1">
    <citation type="submission" date="2021-06" db="EMBL/GenBank/DDBJ databases">
        <title>Caerostris extrusa draft genome.</title>
        <authorList>
            <person name="Kono N."/>
            <person name="Arakawa K."/>
        </authorList>
    </citation>
    <scope>NUCLEOTIDE SEQUENCE [LARGE SCALE GENOMIC DNA]</scope>
</reference>
<gene>
    <name evidence="1" type="ORF">CEXT_630751</name>
</gene>
<protein>
    <recommendedName>
        <fullName evidence="3">Secreted protein</fullName>
    </recommendedName>
</protein>
<sequence length="77" mass="8964">MKKIRRIIVFDFIDLLIFHRQISPIAPPSRRPKINSGHCTICRTDRPSAGGSSQKEHEEQRFGLERLAWKRARDTGH</sequence>